<dbReference type="InterPro" id="IPR008207">
    <property type="entry name" value="Sig_transdc_His_kin_Hpt_dom"/>
</dbReference>
<evidence type="ECO:0000259" key="3">
    <source>
        <dbReference type="PROSITE" id="PS50894"/>
    </source>
</evidence>
<dbReference type="PROSITE" id="PS50894">
    <property type="entry name" value="HPT"/>
    <property type="match status" value="1"/>
</dbReference>
<keyword evidence="2" id="KW-0597">Phosphoprotein</keyword>
<name>N6YXY8_9RHOO</name>
<feature type="domain" description="HPt" evidence="3">
    <location>
        <begin position="30"/>
        <end position="132"/>
    </location>
</feature>
<keyword evidence="1" id="KW-0902">Two-component regulatory system</keyword>
<reference evidence="4 5" key="1">
    <citation type="submission" date="2012-09" db="EMBL/GenBank/DDBJ databases">
        <title>Draft Genome Sequences of 6 Strains from Genus Thauera.</title>
        <authorList>
            <person name="Liu B."/>
            <person name="Shapleigh J.P."/>
            <person name="Frostegard A.H."/>
        </authorList>
    </citation>
    <scope>NUCLEOTIDE SEQUENCE [LARGE SCALE GENOMIC DNA]</scope>
    <source>
        <strain evidence="4 5">B4P</strain>
    </source>
</reference>
<comment type="caution">
    <text evidence="4">The sequence shown here is derived from an EMBL/GenBank/DDBJ whole genome shotgun (WGS) entry which is preliminary data.</text>
</comment>
<dbReference type="RefSeq" id="WP_004366036.1">
    <property type="nucleotide sequence ID" value="NZ_AMXF01000109.1"/>
</dbReference>
<evidence type="ECO:0000256" key="2">
    <source>
        <dbReference type="PROSITE-ProRule" id="PRU00110"/>
    </source>
</evidence>
<keyword evidence="5" id="KW-1185">Reference proteome</keyword>
<dbReference type="AlphaFoldDB" id="N6YXY8"/>
<dbReference type="GO" id="GO:0004672">
    <property type="term" value="F:protein kinase activity"/>
    <property type="evidence" value="ECO:0007669"/>
    <property type="project" value="UniProtKB-ARBA"/>
</dbReference>
<gene>
    <name evidence="4" type="ORF">C667_14025</name>
</gene>
<evidence type="ECO:0000313" key="4">
    <source>
        <dbReference type="EMBL" id="ENO96425.1"/>
    </source>
</evidence>
<sequence length="132" mass="14366">MPPDHPESASHPDFASHFDLAALRSDMSESRSAVRAVLETFAPWLADTREQLHAAIEGADLEQLARVAHRLRGALSQLRAATAVAQVKKIEAHCKAHPNICIARDHPLRAELDAELEALAGEVAAQLEALRQ</sequence>
<proteinExistence type="predicted"/>
<dbReference type="Gene3D" id="1.20.120.160">
    <property type="entry name" value="HPT domain"/>
    <property type="match status" value="1"/>
</dbReference>
<organism evidence="4 5">
    <name type="scientific">Thauera phenylacetica B4P</name>
    <dbReference type="NCBI Taxonomy" id="1234382"/>
    <lineage>
        <taxon>Bacteria</taxon>
        <taxon>Pseudomonadati</taxon>
        <taxon>Pseudomonadota</taxon>
        <taxon>Betaproteobacteria</taxon>
        <taxon>Rhodocyclales</taxon>
        <taxon>Zoogloeaceae</taxon>
        <taxon>Thauera</taxon>
    </lineage>
</organism>
<feature type="modified residue" description="Phosphohistidine" evidence="2">
    <location>
        <position position="69"/>
    </location>
</feature>
<protein>
    <submittedName>
        <fullName evidence="4">Hpt domain-containing protein</fullName>
    </submittedName>
</protein>
<dbReference type="SUPFAM" id="SSF47226">
    <property type="entry name" value="Histidine-containing phosphotransfer domain, HPT domain"/>
    <property type="match status" value="1"/>
</dbReference>
<dbReference type="Pfam" id="PF01627">
    <property type="entry name" value="Hpt"/>
    <property type="match status" value="1"/>
</dbReference>
<dbReference type="EMBL" id="AMXF01000109">
    <property type="protein sequence ID" value="ENO96425.1"/>
    <property type="molecule type" value="Genomic_DNA"/>
</dbReference>
<dbReference type="Proteomes" id="UP000013047">
    <property type="component" value="Unassembled WGS sequence"/>
</dbReference>
<accession>N6YXY8</accession>
<evidence type="ECO:0000256" key="1">
    <source>
        <dbReference type="ARBA" id="ARBA00023012"/>
    </source>
</evidence>
<evidence type="ECO:0000313" key="5">
    <source>
        <dbReference type="Proteomes" id="UP000013047"/>
    </source>
</evidence>
<dbReference type="InterPro" id="IPR036641">
    <property type="entry name" value="HPT_dom_sf"/>
</dbReference>
<dbReference type="GO" id="GO:0000160">
    <property type="term" value="P:phosphorelay signal transduction system"/>
    <property type="evidence" value="ECO:0007669"/>
    <property type="project" value="UniProtKB-KW"/>
</dbReference>
<dbReference type="OrthoDB" id="9964540at2"/>